<protein>
    <recommendedName>
        <fullName evidence="3">Transcriptional regulator, AbiEi antitoxin, Type IV TA system</fullName>
    </recommendedName>
</protein>
<dbReference type="Proteomes" id="UP000320643">
    <property type="component" value="Unassembled WGS sequence"/>
</dbReference>
<dbReference type="InterPro" id="IPR045738">
    <property type="entry name" value="DUF6088"/>
</dbReference>
<gene>
    <name evidence="1" type="ORF">FMM05_07020</name>
</gene>
<evidence type="ECO:0000313" key="2">
    <source>
        <dbReference type="Proteomes" id="UP000320643"/>
    </source>
</evidence>
<dbReference type="OrthoDB" id="9798200at2"/>
<proteinExistence type="predicted"/>
<evidence type="ECO:0000313" key="1">
    <source>
        <dbReference type="EMBL" id="TRW25966.1"/>
    </source>
</evidence>
<reference evidence="1 2" key="1">
    <citation type="submission" date="2019-07" db="EMBL/GenBank/DDBJ databases">
        <title>Flavobacterium sp. nov., isolated from glacier ice.</title>
        <authorList>
            <person name="Liu Q."/>
            <person name="Xin Y.-H."/>
        </authorList>
    </citation>
    <scope>NUCLEOTIDE SEQUENCE [LARGE SCALE GENOMIC DNA]</scope>
    <source>
        <strain evidence="1 2">ZT4R6</strain>
    </source>
</reference>
<sequence>MESIHNQIENKIKMLQKGKIIFISDFIEYGTAENVKKVLLRLEKQKLLIRLAHGIYLYPKIDKTLGVLYPSIEEIAKAIAKRDKARIVSTGIYALQQLGLSTQIPLNVVYLTDGAARKIKVGKRTINLKKTSPKNLIIKDKVMNNVIQAFKELGQNGVDSMARVKIKRALSKVPEVTIREAITIVPTWIRKEINQIIESK</sequence>
<name>A0A552V657_9FLAO</name>
<dbReference type="AlphaFoldDB" id="A0A552V657"/>
<dbReference type="Pfam" id="PF19570">
    <property type="entry name" value="DUF6088"/>
    <property type="match status" value="1"/>
</dbReference>
<accession>A0A552V657</accession>
<dbReference type="RefSeq" id="WP_143372630.1">
    <property type="nucleotide sequence ID" value="NZ_VJVZ01000003.1"/>
</dbReference>
<evidence type="ECO:0008006" key="3">
    <source>
        <dbReference type="Google" id="ProtNLM"/>
    </source>
</evidence>
<dbReference type="EMBL" id="VJVZ01000003">
    <property type="protein sequence ID" value="TRW25966.1"/>
    <property type="molecule type" value="Genomic_DNA"/>
</dbReference>
<organism evidence="1 2">
    <name type="scientific">Flavobacterium zepuense</name>
    <dbReference type="NCBI Taxonomy" id="2593302"/>
    <lineage>
        <taxon>Bacteria</taxon>
        <taxon>Pseudomonadati</taxon>
        <taxon>Bacteroidota</taxon>
        <taxon>Flavobacteriia</taxon>
        <taxon>Flavobacteriales</taxon>
        <taxon>Flavobacteriaceae</taxon>
        <taxon>Flavobacterium</taxon>
    </lineage>
</organism>
<comment type="caution">
    <text evidence="1">The sequence shown here is derived from an EMBL/GenBank/DDBJ whole genome shotgun (WGS) entry which is preliminary data.</text>
</comment>
<keyword evidence="2" id="KW-1185">Reference proteome</keyword>